<dbReference type="Pfam" id="PF00109">
    <property type="entry name" value="ketoacyl-synt"/>
    <property type="match status" value="1"/>
</dbReference>
<comment type="caution">
    <text evidence="6">The sequence shown here is derived from an EMBL/GenBank/DDBJ whole genome shotgun (WGS) entry which is preliminary data.</text>
</comment>
<reference evidence="6 7" key="1">
    <citation type="journal article" date="2004" name="Syst. Appl. Microbiol.">
        <title>Cryptoendolithic actinomycetes from antarctic sandstone rock samples: Micromonospora endolithica sp. nov. and two isolates related to Micromonospora coerulea Jensen 1932.</title>
        <authorList>
            <person name="Hirsch P."/>
            <person name="Mevs U."/>
            <person name="Kroppenstedt R.M."/>
            <person name="Schumann P."/>
            <person name="Stackebrandt E."/>
        </authorList>
    </citation>
    <scope>NUCLEOTIDE SEQUENCE [LARGE SCALE GENOMIC DNA]</scope>
    <source>
        <strain evidence="6 7">JCM 12677</strain>
    </source>
</reference>
<dbReference type="EMBL" id="RBAK01000034">
    <property type="protein sequence ID" value="RKN37263.1"/>
    <property type="molecule type" value="Genomic_DNA"/>
</dbReference>
<evidence type="ECO:0000256" key="2">
    <source>
        <dbReference type="ARBA" id="ARBA00022679"/>
    </source>
</evidence>
<sequence length="75" mass="8307">MADNEEKLLAYLKKVTGDLRQTQRRLRDAEEAQSEPIAIVAAACRFPGGVRSPEDLWDLIAAQHDAIGDFPTNRG</sequence>
<gene>
    <name evidence="6" type="ORF">D7223_32320</name>
</gene>
<comment type="cofactor">
    <cofactor evidence="1">
        <name>pantetheine 4'-phosphate</name>
        <dbReference type="ChEBI" id="CHEBI:47942"/>
    </cofactor>
</comment>
<evidence type="ECO:0000259" key="5">
    <source>
        <dbReference type="Pfam" id="PF08990"/>
    </source>
</evidence>
<dbReference type="InterPro" id="IPR016039">
    <property type="entry name" value="Thiolase-like"/>
</dbReference>
<dbReference type="GO" id="GO:0004312">
    <property type="term" value="F:fatty acid synthase activity"/>
    <property type="evidence" value="ECO:0007669"/>
    <property type="project" value="TreeGrafter"/>
</dbReference>
<dbReference type="Pfam" id="PF08990">
    <property type="entry name" value="Docking"/>
    <property type="match status" value="1"/>
</dbReference>
<organism evidence="6 7">
    <name type="scientific">Micromonospora endolithica</name>
    <dbReference type="NCBI Taxonomy" id="230091"/>
    <lineage>
        <taxon>Bacteria</taxon>
        <taxon>Bacillati</taxon>
        <taxon>Actinomycetota</taxon>
        <taxon>Actinomycetes</taxon>
        <taxon>Micromonosporales</taxon>
        <taxon>Micromonosporaceae</taxon>
        <taxon>Micromonospora</taxon>
    </lineage>
</organism>
<feature type="domain" description="Beta-ketoacyl synthase-like N-terminal" evidence="4">
    <location>
        <begin position="35"/>
        <end position="74"/>
    </location>
</feature>
<dbReference type="Proteomes" id="UP000281726">
    <property type="component" value="Unassembled WGS sequence"/>
</dbReference>
<dbReference type="Gene3D" id="3.40.47.10">
    <property type="match status" value="1"/>
</dbReference>
<keyword evidence="3" id="KW-0511">Multifunctional enzyme</keyword>
<dbReference type="InterPro" id="IPR036299">
    <property type="entry name" value="Polyketide_synth_docking_sf"/>
</dbReference>
<dbReference type="InterPro" id="IPR050091">
    <property type="entry name" value="PKS_NRPS_Biosynth_Enz"/>
</dbReference>
<accession>A0A3A9YLP6</accession>
<evidence type="ECO:0000313" key="6">
    <source>
        <dbReference type="EMBL" id="RKN37263.1"/>
    </source>
</evidence>
<keyword evidence="7" id="KW-1185">Reference proteome</keyword>
<dbReference type="PANTHER" id="PTHR43775:SF51">
    <property type="entry name" value="INACTIVE PHENOLPHTHIOCEROL SYNTHESIS POLYKETIDE SYNTHASE TYPE I PKS1-RELATED"/>
    <property type="match status" value="1"/>
</dbReference>
<dbReference type="SUPFAM" id="SSF53901">
    <property type="entry name" value="Thiolase-like"/>
    <property type="match status" value="1"/>
</dbReference>
<name>A0A3A9YLP6_9ACTN</name>
<keyword evidence="2" id="KW-0808">Transferase</keyword>
<evidence type="ECO:0008006" key="8">
    <source>
        <dbReference type="Google" id="ProtNLM"/>
    </source>
</evidence>
<dbReference type="GO" id="GO:0006633">
    <property type="term" value="P:fatty acid biosynthetic process"/>
    <property type="evidence" value="ECO:0007669"/>
    <property type="project" value="TreeGrafter"/>
</dbReference>
<evidence type="ECO:0000256" key="1">
    <source>
        <dbReference type="ARBA" id="ARBA00001957"/>
    </source>
</evidence>
<evidence type="ECO:0000256" key="3">
    <source>
        <dbReference type="ARBA" id="ARBA00023268"/>
    </source>
</evidence>
<evidence type="ECO:0000259" key="4">
    <source>
        <dbReference type="Pfam" id="PF00109"/>
    </source>
</evidence>
<dbReference type="InterPro" id="IPR015083">
    <property type="entry name" value="NorB/c/GfsB-D-like_docking"/>
</dbReference>
<proteinExistence type="predicted"/>
<dbReference type="InterPro" id="IPR014030">
    <property type="entry name" value="Ketoacyl_synth_N"/>
</dbReference>
<feature type="domain" description="Polyketide synthase NorB/C/GfsB-E-like docking" evidence="5">
    <location>
        <begin position="3"/>
        <end position="31"/>
    </location>
</feature>
<protein>
    <recommendedName>
        <fullName evidence="8">Polyketide synthase</fullName>
    </recommendedName>
</protein>
<dbReference type="SUPFAM" id="SSF101173">
    <property type="entry name" value="Docking domain B of the erythromycin polyketide synthase (DEBS)"/>
    <property type="match status" value="1"/>
</dbReference>
<dbReference type="AlphaFoldDB" id="A0A3A9YLP6"/>
<feature type="non-terminal residue" evidence="6">
    <location>
        <position position="75"/>
    </location>
</feature>
<dbReference type="PANTHER" id="PTHR43775">
    <property type="entry name" value="FATTY ACID SYNTHASE"/>
    <property type="match status" value="1"/>
</dbReference>
<dbReference type="RefSeq" id="WP_147442484.1">
    <property type="nucleotide sequence ID" value="NZ_RBAK01000034.1"/>
</dbReference>
<evidence type="ECO:0000313" key="7">
    <source>
        <dbReference type="Proteomes" id="UP000281726"/>
    </source>
</evidence>